<evidence type="ECO:0000256" key="3">
    <source>
        <dbReference type="ARBA" id="ARBA00022515"/>
    </source>
</evidence>
<dbReference type="STRING" id="76947.GCA_002080435_04172"/>
<dbReference type="SMART" id="SM00400">
    <property type="entry name" value="ZnF_CHCC"/>
    <property type="match status" value="1"/>
</dbReference>
<evidence type="ECO:0000256" key="5">
    <source>
        <dbReference type="ARBA" id="ARBA00022695"/>
    </source>
</evidence>
<dbReference type="PATRIC" id="fig|1219045.3.peg.2317"/>
<dbReference type="GO" id="GO:0008270">
    <property type="term" value="F:zinc ion binding"/>
    <property type="evidence" value="ECO:0007669"/>
    <property type="project" value="UniProtKB-KW"/>
</dbReference>
<dbReference type="GO" id="GO:1990077">
    <property type="term" value="C:primosome complex"/>
    <property type="evidence" value="ECO:0007669"/>
    <property type="project" value="UniProtKB-KW"/>
</dbReference>
<comment type="cofactor">
    <cofactor evidence="1">
        <name>Zn(2+)</name>
        <dbReference type="ChEBI" id="CHEBI:29105"/>
    </cofactor>
</comment>
<feature type="domain" description="Zinc finger CHC2-type" evidence="13">
    <location>
        <begin position="39"/>
        <end position="93"/>
    </location>
</feature>
<evidence type="ECO:0000256" key="8">
    <source>
        <dbReference type="ARBA" id="ARBA00022771"/>
    </source>
</evidence>
<dbReference type="FunFam" id="3.90.580.10:FF:000001">
    <property type="entry name" value="DNA primase"/>
    <property type="match status" value="1"/>
</dbReference>
<dbReference type="GO" id="GO:0003677">
    <property type="term" value="F:DNA binding"/>
    <property type="evidence" value="ECO:0007669"/>
    <property type="project" value="UniProtKB-KW"/>
</dbReference>
<dbReference type="AlphaFoldDB" id="A0A086P9B9"/>
<dbReference type="Pfam" id="PF01807">
    <property type="entry name" value="Zn_ribbon_DnaG"/>
    <property type="match status" value="1"/>
</dbReference>
<keyword evidence="2" id="KW-0240">DNA-directed RNA polymerase</keyword>
<dbReference type="eggNOG" id="COG0358">
    <property type="taxonomic scope" value="Bacteria"/>
</dbReference>
<keyword evidence="9" id="KW-0862">Zinc</keyword>
<dbReference type="Gene3D" id="3.40.1360.10">
    <property type="match status" value="1"/>
</dbReference>
<evidence type="ECO:0000256" key="7">
    <source>
        <dbReference type="ARBA" id="ARBA00022723"/>
    </source>
</evidence>
<keyword evidence="10" id="KW-0460">Magnesium</keyword>
<keyword evidence="5" id="KW-0548">Nucleotidyltransferase</keyword>
<dbReference type="EMBL" id="JFZA02000018">
    <property type="protein sequence ID" value="KFG89987.1"/>
    <property type="molecule type" value="Genomic_DNA"/>
</dbReference>
<dbReference type="Pfam" id="PF23639">
    <property type="entry name" value="DUF7146"/>
    <property type="match status" value="1"/>
</dbReference>
<evidence type="ECO:0000256" key="11">
    <source>
        <dbReference type="ARBA" id="ARBA00023125"/>
    </source>
</evidence>
<dbReference type="SUPFAM" id="SSF57783">
    <property type="entry name" value="Zinc beta-ribbon"/>
    <property type="match status" value="1"/>
</dbReference>
<evidence type="ECO:0000313" key="14">
    <source>
        <dbReference type="EMBL" id="KFG89987.1"/>
    </source>
</evidence>
<gene>
    <name evidence="14" type="ORF">BV98_002283</name>
</gene>
<accession>A0A086P9B9</accession>
<dbReference type="InterPro" id="IPR002694">
    <property type="entry name" value="Znf_CHC2"/>
</dbReference>
<protein>
    <submittedName>
        <fullName evidence="14">DNA primase</fullName>
    </submittedName>
</protein>
<keyword evidence="15" id="KW-1185">Reference proteome</keyword>
<dbReference type="Proteomes" id="UP000024284">
    <property type="component" value="Unassembled WGS sequence"/>
</dbReference>
<dbReference type="RefSeq" id="WP_037466111.1">
    <property type="nucleotide sequence ID" value="NZ_BCZD01000035.1"/>
</dbReference>
<dbReference type="GO" id="GO:0003899">
    <property type="term" value="F:DNA-directed RNA polymerase activity"/>
    <property type="evidence" value="ECO:0007669"/>
    <property type="project" value="InterPro"/>
</dbReference>
<dbReference type="CDD" id="cd01029">
    <property type="entry name" value="TOPRIM_primases"/>
    <property type="match status" value="1"/>
</dbReference>
<reference evidence="14" key="1">
    <citation type="submission" date="2014-08" db="EMBL/GenBank/DDBJ databases">
        <title>Draft genome sequences of Sphingobium herbicidovorans.</title>
        <authorList>
            <person name="Gan H.M."/>
            <person name="Gan H.Y."/>
            <person name="Savka M.A."/>
        </authorList>
    </citation>
    <scope>NUCLEOTIDE SEQUENCE [LARGE SCALE GENOMIC DNA]</scope>
    <source>
        <strain evidence="14">NBRC 16415</strain>
    </source>
</reference>
<organism evidence="14 15">
    <name type="scientific">Sphingobium herbicidovorans (strain ATCC 700291 / DSM 11019 / CCUG 56400 / KCTC 2939 / LMG 18315 / NBRC 16415 / MH)</name>
    <name type="common">Sphingomonas herbicidovorans</name>
    <dbReference type="NCBI Taxonomy" id="1219045"/>
    <lineage>
        <taxon>Bacteria</taxon>
        <taxon>Pseudomonadati</taxon>
        <taxon>Pseudomonadota</taxon>
        <taxon>Alphaproteobacteria</taxon>
        <taxon>Sphingomonadales</taxon>
        <taxon>Sphingomonadaceae</taxon>
        <taxon>Sphingobium</taxon>
    </lineage>
</organism>
<evidence type="ECO:0000256" key="10">
    <source>
        <dbReference type="ARBA" id="ARBA00022842"/>
    </source>
</evidence>
<dbReference type="GO" id="GO:0006269">
    <property type="term" value="P:DNA replication, synthesis of primer"/>
    <property type="evidence" value="ECO:0007669"/>
    <property type="project" value="UniProtKB-KW"/>
</dbReference>
<dbReference type="GO" id="GO:0000428">
    <property type="term" value="C:DNA-directed RNA polymerase complex"/>
    <property type="evidence" value="ECO:0007669"/>
    <property type="project" value="UniProtKB-KW"/>
</dbReference>
<dbReference type="InterPro" id="IPR036977">
    <property type="entry name" value="DNA_primase_Znf_CHC2"/>
</dbReference>
<dbReference type="OrthoDB" id="7465087at2"/>
<keyword evidence="3" id="KW-0639">Primosome</keyword>
<evidence type="ECO:0000256" key="1">
    <source>
        <dbReference type="ARBA" id="ARBA00001947"/>
    </source>
</evidence>
<dbReference type="InterPro" id="IPR055570">
    <property type="entry name" value="DUF7146"/>
</dbReference>
<keyword evidence="4" id="KW-0808">Transferase</keyword>
<evidence type="ECO:0000256" key="4">
    <source>
        <dbReference type="ARBA" id="ARBA00022679"/>
    </source>
</evidence>
<evidence type="ECO:0000256" key="12">
    <source>
        <dbReference type="ARBA" id="ARBA00023163"/>
    </source>
</evidence>
<keyword evidence="6" id="KW-0235">DNA replication</keyword>
<dbReference type="PANTHER" id="PTHR30313">
    <property type="entry name" value="DNA PRIMASE"/>
    <property type="match status" value="1"/>
</dbReference>
<keyword evidence="8" id="KW-0863">Zinc-finger</keyword>
<sequence length="325" mass="36033">MKNWRSNQFKQDVERAKARFDLSRIVGRHVKLRKAGNEHVGLCPFHNEKTPSFRVNDAKGVFHCFGCGAGGDAIDFIMNFEGREFVDAVAILLGEEGLPEAAPRDRSAMVRQEKADRAAAVLAAQAEWQDTRSIKGTPAELYLASRGITADVPATVRYGRVALWRDKKTGFGGRRCSALVLGAQDRRGKIVGIQRVFLTEDGQKMADMANPKLSLGQIRGSAVRLAPPEKRIILTEGPEDGLTLRMKSHKVPVWITLGTGSMPYVDLPDEVEHVTLAGDNNAAGRAAVERAAEEYEAQGRRVDAIFPDRRYEDWNDEHLGIRMKK</sequence>
<dbReference type="InterPro" id="IPR034154">
    <property type="entry name" value="TOPRIM_DnaG/twinkle"/>
</dbReference>
<evidence type="ECO:0000313" key="15">
    <source>
        <dbReference type="Proteomes" id="UP000024284"/>
    </source>
</evidence>
<keyword evidence="12" id="KW-0804">Transcription</keyword>
<dbReference type="GO" id="GO:0005737">
    <property type="term" value="C:cytoplasm"/>
    <property type="evidence" value="ECO:0007669"/>
    <property type="project" value="TreeGrafter"/>
</dbReference>
<proteinExistence type="predicted"/>
<dbReference type="InterPro" id="IPR050219">
    <property type="entry name" value="DnaG_primase"/>
</dbReference>
<evidence type="ECO:0000256" key="9">
    <source>
        <dbReference type="ARBA" id="ARBA00022833"/>
    </source>
</evidence>
<evidence type="ECO:0000256" key="2">
    <source>
        <dbReference type="ARBA" id="ARBA00022478"/>
    </source>
</evidence>
<keyword evidence="7" id="KW-0479">Metal-binding</keyword>
<dbReference type="InterPro" id="IPR006171">
    <property type="entry name" value="TOPRIM_dom"/>
</dbReference>
<keyword evidence="11" id="KW-0238">DNA-binding</keyword>
<name>A0A086P9B9_SPHHM</name>
<dbReference type="Gene3D" id="3.90.580.10">
    <property type="entry name" value="Zinc finger, CHC2-type domain"/>
    <property type="match status" value="1"/>
</dbReference>
<dbReference type="Pfam" id="PF13362">
    <property type="entry name" value="Toprim_3"/>
    <property type="match status" value="1"/>
</dbReference>
<evidence type="ECO:0000259" key="13">
    <source>
        <dbReference type="SMART" id="SM00400"/>
    </source>
</evidence>
<dbReference type="PANTHER" id="PTHR30313:SF2">
    <property type="entry name" value="DNA PRIMASE"/>
    <property type="match status" value="1"/>
</dbReference>
<comment type="caution">
    <text evidence="14">The sequence shown here is derived from an EMBL/GenBank/DDBJ whole genome shotgun (WGS) entry which is preliminary data.</text>
</comment>
<evidence type="ECO:0000256" key="6">
    <source>
        <dbReference type="ARBA" id="ARBA00022705"/>
    </source>
</evidence>